<sequence>MSLAMYAAPFDNDINIVNKDDTLIGRKRANNKTQKRMPMSSSSPKENNYSEKVNSVLQTIHNLPPEEDEALADFNPPPPPQSSGVEQTKMRENEQGNGGIMGMFAGKPSQNTKPQFLNDYESGNQHYSGELGSGTASQDYQRFMPNYGEMYNKNTANSMPYSGSSIMTGGYAPSMMYGSGSGDKNDLLIEKMNYVIKLLEDQQDEKTGNVTEEVILYSFLGIFIIFIVDSFARVGKYTR</sequence>
<evidence type="ECO:0000313" key="3">
    <source>
        <dbReference type="EMBL" id="QHU21345.1"/>
    </source>
</evidence>
<feature type="compositionally biased region" description="Basic residues" evidence="1">
    <location>
        <begin position="25"/>
        <end position="35"/>
    </location>
</feature>
<evidence type="ECO:0000256" key="1">
    <source>
        <dbReference type="SAM" id="MobiDB-lite"/>
    </source>
</evidence>
<accession>A0A6C0KTR0</accession>
<dbReference type="EMBL" id="MN740989">
    <property type="protein sequence ID" value="QHU21345.1"/>
    <property type="molecule type" value="Genomic_DNA"/>
</dbReference>
<feature type="transmembrane region" description="Helical" evidence="2">
    <location>
        <begin position="214"/>
        <end position="232"/>
    </location>
</feature>
<evidence type="ECO:0000256" key="2">
    <source>
        <dbReference type="SAM" id="Phobius"/>
    </source>
</evidence>
<dbReference type="AlphaFoldDB" id="A0A6C0KTR0"/>
<feature type="compositionally biased region" description="Polar residues" evidence="1">
    <location>
        <begin position="39"/>
        <end position="49"/>
    </location>
</feature>
<feature type="region of interest" description="Disordered" evidence="1">
    <location>
        <begin position="25"/>
        <end position="49"/>
    </location>
</feature>
<feature type="region of interest" description="Disordered" evidence="1">
    <location>
        <begin position="68"/>
        <end position="89"/>
    </location>
</feature>
<reference evidence="3" key="1">
    <citation type="journal article" date="2020" name="Nature">
        <title>Giant virus diversity and host interactions through global metagenomics.</title>
        <authorList>
            <person name="Schulz F."/>
            <person name="Roux S."/>
            <person name="Paez-Espino D."/>
            <person name="Jungbluth S."/>
            <person name="Walsh D.A."/>
            <person name="Denef V.J."/>
            <person name="McMahon K.D."/>
            <person name="Konstantinidis K.T."/>
            <person name="Eloe-Fadrosh E.A."/>
            <person name="Kyrpides N.C."/>
            <person name="Woyke T."/>
        </authorList>
    </citation>
    <scope>NUCLEOTIDE SEQUENCE</scope>
    <source>
        <strain evidence="3">GVMAG-S-3300013094-109</strain>
    </source>
</reference>
<proteinExistence type="predicted"/>
<keyword evidence="2" id="KW-1133">Transmembrane helix</keyword>
<protein>
    <submittedName>
        <fullName evidence="3">Uncharacterized protein</fullName>
    </submittedName>
</protein>
<organism evidence="3">
    <name type="scientific">viral metagenome</name>
    <dbReference type="NCBI Taxonomy" id="1070528"/>
    <lineage>
        <taxon>unclassified sequences</taxon>
        <taxon>metagenomes</taxon>
        <taxon>organismal metagenomes</taxon>
    </lineage>
</organism>
<keyword evidence="2" id="KW-0812">Transmembrane</keyword>
<keyword evidence="2" id="KW-0472">Membrane</keyword>
<name>A0A6C0KTR0_9ZZZZ</name>